<keyword evidence="18" id="KW-0675">Receptor</keyword>
<evidence type="ECO:0000259" key="17">
    <source>
        <dbReference type="Pfam" id="PF07715"/>
    </source>
</evidence>
<feature type="chain" id="PRO_5047401210" evidence="15">
    <location>
        <begin position="31"/>
        <end position="754"/>
    </location>
</feature>
<feature type="domain" description="TonB-dependent receptor plug" evidence="17">
    <location>
        <begin position="90"/>
        <end position="197"/>
    </location>
</feature>
<dbReference type="Gene3D" id="2.170.130.10">
    <property type="entry name" value="TonB-dependent receptor, plug domain"/>
    <property type="match status" value="1"/>
</dbReference>
<keyword evidence="8" id="KW-0406">Ion transport</keyword>
<keyword evidence="19" id="KW-1185">Reference proteome</keyword>
<keyword evidence="4" id="KW-0410">Iron transport</keyword>
<dbReference type="InterPro" id="IPR000531">
    <property type="entry name" value="Beta-barrel_TonB"/>
</dbReference>
<dbReference type="Pfam" id="PF07715">
    <property type="entry name" value="Plug"/>
    <property type="match status" value="1"/>
</dbReference>
<evidence type="ECO:0000256" key="3">
    <source>
        <dbReference type="ARBA" id="ARBA00022452"/>
    </source>
</evidence>
<keyword evidence="5 12" id="KW-0812">Transmembrane</keyword>
<dbReference type="Gene3D" id="2.40.170.20">
    <property type="entry name" value="TonB-dependent receptor, beta-barrel domain"/>
    <property type="match status" value="1"/>
</dbReference>
<reference evidence="19" key="1">
    <citation type="journal article" date="2019" name="Int. J. Syst. Evol. Microbiol.">
        <title>The Global Catalogue of Microorganisms (GCM) 10K type strain sequencing project: providing services to taxonomists for standard genome sequencing and annotation.</title>
        <authorList>
            <consortium name="The Broad Institute Genomics Platform"/>
            <consortium name="The Broad Institute Genome Sequencing Center for Infectious Disease"/>
            <person name="Wu L."/>
            <person name="Ma J."/>
        </authorList>
    </citation>
    <scope>NUCLEOTIDE SEQUENCE [LARGE SCALE GENOMIC DNA]</scope>
    <source>
        <strain evidence="19">NBRC 111981</strain>
    </source>
</reference>
<evidence type="ECO:0000256" key="9">
    <source>
        <dbReference type="ARBA" id="ARBA00023077"/>
    </source>
</evidence>
<evidence type="ECO:0000313" key="18">
    <source>
        <dbReference type="EMBL" id="GLQ87134.1"/>
    </source>
</evidence>
<evidence type="ECO:0000256" key="7">
    <source>
        <dbReference type="ARBA" id="ARBA00023004"/>
    </source>
</evidence>
<dbReference type="PANTHER" id="PTHR32552">
    <property type="entry name" value="FERRICHROME IRON RECEPTOR-RELATED"/>
    <property type="match status" value="1"/>
</dbReference>
<keyword evidence="6 15" id="KW-0732">Signal</keyword>
<name>A0ABQ5X6A1_9GAMM</name>
<evidence type="ECO:0000256" key="12">
    <source>
        <dbReference type="PROSITE-ProRule" id="PRU01360"/>
    </source>
</evidence>
<dbReference type="EMBL" id="BSOA01000003">
    <property type="protein sequence ID" value="GLQ87134.1"/>
    <property type="molecule type" value="Genomic_DNA"/>
</dbReference>
<evidence type="ECO:0000313" key="19">
    <source>
        <dbReference type="Proteomes" id="UP001156627"/>
    </source>
</evidence>
<keyword evidence="7" id="KW-0408">Iron</keyword>
<evidence type="ECO:0000256" key="4">
    <source>
        <dbReference type="ARBA" id="ARBA00022496"/>
    </source>
</evidence>
<evidence type="ECO:0000256" key="11">
    <source>
        <dbReference type="ARBA" id="ARBA00023237"/>
    </source>
</evidence>
<protein>
    <submittedName>
        <fullName evidence="18">TonB-dependent receptor</fullName>
    </submittedName>
</protein>
<dbReference type="InterPro" id="IPR039426">
    <property type="entry name" value="TonB-dep_rcpt-like"/>
</dbReference>
<dbReference type="InterPro" id="IPR036942">
    <property type="entry name" value="Beta-barrel_TonB_sf"/>
</dbReference>
<evidence type="ECO:0000259" key="16">
    <source>
        <dbReference type="Pfam" id="PF00593"/>
    </source>
</evidence>
<dbReference type="SUPFAM" id="SSF56935">
    <property type="entry name" value="Porins"/>
    <property type="match status" value="1"/>
</dbReference>
<gene>
    <name evidence="18" type="ORF">GCM10007898_07000</name>
</gene>
<keyword evidence="11 12" id="KW-0998">Cell outer membrane</keyword>
<organism evidence="18 19">
    <name type="scientific">Dyella flagellata</name>
    <dbReference type="NCBI Taxonomy" id="1867833"/>
    <lineage>
        <taxon>Bacteria</taxon>
        <taxon>Pseudomonadati</taxon>
        <taxon>Pseudomonadota</taxon>
        <taxon>Gammaproteobacteria</taxon>
        <taxon>Lysobacterales</taxon>
        <taxon>Rhodanobacteraceae</taxon>
        <taxon>Dyella</taxon>
    </lineage>
</organism>
<feature type="domain" description="TonB-dependent receptor-like beta-barrel" evidence="16">
    <location>
        <begin position="273"/>
        <end position="716"/>
    </location>
</feature>
<evidence type="ECO:0000256" key="6">
    <source>
        <dbReference type="ARBA" id="ARBA00022729"/>
    </source>
</evidence>
<comment type="similarity">
    <text evidence="12 13">Belongs to the TonB-dependent receptor family.</text>
</comment>
<evidence type="ECO:0000256" key="15">
    <source>
        <dbReference type="SAM" id="SignalP"/>
    </source>
</evidence>
<accession>A0ABQ5X6A1</accession>
<comment type="caution">
    <text evidence="18">The sequence shown here is derived from an EMBL/GenBank/DDBJ whole genome shotgun (WGS) entry which is preliminary data.</text>
</comment>
<feature type="region of interest" description="Disordered" evidence="14">
    <location>
        <begin position="37"/>
        <end position="62"/>
    </location>
</feature>
<evidence type="ECO:0000256" key="1">
    <source>
        <dbReference type="ARBA" id="ARBA00004571"/>
    </source>
</evidence>
<sequence length="754" mass="82086">MTSSTLAPYRRTPVYLALCMGLTLAAPIHAQDVANHGNNAVSGPSASDNSDSNDGNNAANTPKVLNGVQVTAASTAVSSVALTQGSTIATQPQSIIGSTYIQENVPPTGDYTDVAAIAPSVYTVTPNGSGLMEAAVVSIRGFQDGQYNVTFDGIPWMDSNDFTHHSTSYFTNQETGSVVVDRGPGTASTLGNATFGGTITVDSISPEDKFNVHPYISFGSWDTAVEGARIDTGSFTSSGTNAVINLQNNESDGYLTYAGQRRQSVFAKVVQPLGENTTLTFAAMWNKLNQYVPFGATKAQIAQYGINYALNNDPTSQAYYRYNEDKINTNMAYIGLHSAFAGWTIDNKVYTYGYNHFGFNGEDPNGETPNGTFYSLTDVPGQHMRNTNRSWGDIFRLAKEIGPGEVRTGVWYDHQDDIRWLYEFDDTLNLLNPVVNPGAATLQLASADRRMTDTLVTIQPFVEYQWNITDNAYLVGGVKYNNFKRNIDAPVNQKTGTPLTYSKDWNATLPSLAFHYAFTSNWTAYAQWAKGYLAPNLNLFYVPNPVASDSAVAPEKTTNIQLGTTWSSDRLTLSGDIYKINFNNFVQKHNVAGISEFYNGGGVHYKGIELEGAYVLGGGFSVYANGSLNRAIQTTDNQWNANTPHKTAALGFTYSKGPIYASLVDKFIGRTYYTANAENDTRIGGYAVTNFAASYTFDPRITSVKDFKIGFQINNLFNNTTINSLAGTTGADSTPLYFTIPARNFNFTVSADLF</sequence>
<keyword evidence="2 12" id="KW-0813">Transport</keyword>
<evidence type="ECO:0000256" key="5">
    <source>
        <dbReference type="ARBA" id="ARBA00022692"/>
    </source>
</evidence>
<dbReference type="InterPro" id="IPR037066">
    <property type="entry name" value="Plug_dom_sf"/>
</dbReference>
<keyword evidence="10 12" id="KW-0472">Membrane</keyword>
<dbReference type="InterPro" id="IPR012910">
    <property type="entry name" value="Plug_dom"/>
</dbReference>
<evidence type="ECO:0000256" key="14">
    <source>
        <dbReference type="SAM" id="MobiDB-lite"/>
    </source>
</evidence>
<evidence type="ECO:0000256" key="13">
    <source>
        <dbReference type="RuleBase" id="RU003357"/>
    </source>
</evidence>
<evidence type="ECO:0000256" key="10">
    <source>
        <dbReference type="ARBA" id="ARBA00023136"/>
    </source>
</evidence>
<keyword evidence="9 13" id="KW-0798">TonB box</keyword>
<evidence type="ECO:0000256" key="2">
    <source>
        <dbReference type="ARBA" id="ARBA00022448"/>
    </source>
</evidence>
<dbReference type="RefSeq" id="WP_284330570.1">
    <property type="nucleotide sequence ID" value="NZ_BSOA01000003.1"/>
</dbReference>
<dbReference type="PANTHER" id="PTHR32552:SF68">
    <property type="entry name" value="FERRICHROME OUTER MEMBRANE TRANSPORTER_PHAGE RECEPTOR"/>
    <property type="match status" value="1"/>
</dbReference>
<feature type="signal peptide" evidence="15">
    <location>
        <begin position="1"/>
        <end position="30"/>
    </location>
</feature>
<evidence type="ECO:0000256" key="8">
    <source>
        <dbReference type="ARBA" id="ARBA00023065"/>
    </source>
</evidence>
<dbReference type="PROSITE" id="PS52016">
    <property type="entry name" value="TONB_DEPENDENT_REC_3"/>
    <property type="match status" value="1"/>
</dbReference>
<dbReference type="Proteomes" id="UP001156627">
    <property type="component" value="Unassembled WGS sequence"/>
</dbReference>
<keyword evidence="3 12" id="KW-1134">Transmembrane beta strand</keyword>
<comment type="subcellular location">
    <subcellularLocation>
        <location evidence="1 12">Cell outer membrane</location>
        <topology evidence="1 12">Multi-pass membrane protein</topology>
    </subcellularLocation>
</comment>
<proteinExistence type="inferred from homology"/>
<dbReference type="Pfam" id="PF00593">
    <property type="entry name" value="TonB_dep_Rec_b-barrel"/>
    <property type="match status" value="1"/>
</dbReference>
<feature type="compositionally biased region" description="Low complexity" evidence="14">
    <location>
        <begin position="42"/>
        <end position="60"/>
    </location>
</feature>